<evidence type="ECO:0000313" key="3">
    <source>
        <dbReference type="Proteomes" id="UP000236333"/>
    </source>
</evidence>
<evidence type="ECO:0000256" key="1">
    <source>
        <dbReference type="SAM" id="MobiDB-lite"/>
    </source>
</evidence>
<keyword evidence="3" id="KW-1185">Reference proteome</keyword>
<organism evidence="2 3">
    <name type="scientific">Tetrabaena socialis</name>
    <dbReference type="NCBI Taxonomy" id="47790"/>
    <lineage>
        <taxon>Eukaryota</taxon>
        <taxon>Viridiplantae</taxon>
        <taxon>Chlorophyta</taxon>
        <taxon>core chlorophytes</taxon>
        <taxon>Chlorophyceae</taxon>
        <taxon>CS clade</taxon>
        <taxon>Chlamydomonadales</taxon>
        <taxon>Tetrabaenaceae</taxon>
        <taxon>Tetrabaena</taxon>
    </lineage>
</organism>
<gene>
    <name evidence="2" type="ORF">TSOC_008519</name>
</gene>
<feature type="compositionally biased region" description="Pro residues" evidence="1">
    <location>
        <begin position="18"/>
        <end position="27"/>
    </location>
</feature>
<dbReference type="AlphaFoldDB" id="A0A2J7ZY96"/>
<dbReference type="Proteomes" id="UP000236333">
    <property type="component" value="Unassembled WGS sequence"/>
</dbReference>
<proteinExistence type="predicted"/>
<evidence type="ECO:0000313" key="2">
    <source>
        <dbReference type="EMBL" id="PNH05237.1"/>
    </source>
</evidence>
<feature type="region of interest" description="Disordered" evidence="1">
    <location>
        <begin position="1"/>
        <end position="28"/>
    </location>
</feature>
<sequence length="143" mass="15110">MRKEIPRQAADAQSGIIPAPPPHPRSVPPLRRLRLKLMAAKVLEERFRAPPRAAAADDARCCLSGCGCCGCCCGCFCFCCGGAASAPNSASSASGRGGCRPRLPFSRTCACCRVRPSSAPTCSSSRGERTSEAERAELESRMF</sequence>
<reference evidence="2 3" key="1">
    <citation type="journal article" date="2017" name="Mol. Biol. Evol.">
        <title>The 4-celled Tetrabaena socialis nuclear genome reveals the essential components for genetic control of cell number at the origin of multicellularity in the volvocine lineage.</title>
        <authorList>
            <person name="Featherston J."/>
            <person name="Arakaki Y."/>
            <person name="Hanschen E.R."/>
            <person name="Ferris P.J."/>
            <person name="Michod R.E."/>
            <person name="Olson B.J.S.C."/>
            <person name="Nozaki H."/>
            <person name="Durand P.M."/>
        </authorList>
    </citation>
    <scope>NUCLEOTIDE SEQUENCE [LARGE SCALE GENOMIC DNA]</scope>
    <source>
        <strain evidence="2 3">NIES-571</strain>
    </source>
</reference>
<accession>A0A2J7ZY96</accession>
<name>A0A2J7ZY96_9CHLO</name>
<dbReference type="EMBL" id="PGGS01000322">
    <property type="protein sequence ID" value="PNH05237.1"/>
    <property type="molecule type" value="Genomic_DNA"/>
</dbReference>
<protein>
    <submittedName>
        <fullName evidence="2">Uncharacterized protein</fullName>
    </submittedName>
</protein>
<comment type="caution">
    <text evidence="2">The sequence shown here is derived from an EMBL/GenBank/DDBJ whole genome shotgun (WGS) entry which is preliminary data.</text>
</comment>